<evidence type="ECO:0000259" key="1">
    <source>
        <dbReference type="Pfam" id="PF06452"/>
    </source>
</evidence>
<dbReference type="Pfam" id="PF06452">
    <property type="entry name" value="CBM9_1"/>
    <property type="match status" value="1"/>
</dbReference>
<gene>
    <name evidence="2" type="ORF">KK078_05455</name>
</gene>
<proteinExistence type="predicted"/>
<reference evidence="2 3" key="1">
    <citation type="submission" date="2021-05" db="EMBL/GenBank/DDBJ databases">
        <title>A Polyphasic approach of four new species of the genus Ohtaekwangia: Ohtaekwangia histidinii sp. nov., Ohtaekwangia cretensis sp. nov., Ohtaekwangia indiensis sp. nov., Ohtaekwangia reichenbachii sp. nov. from diverse environment.</title>
        <authorList>
            <person name="Octaviana S."/>
        </authorList>
    </citation>
    <scope>NUCLEOTIDE SEQUENCE [LARGE SCALE GENOMIC DNA]</scope>
    <source>
        <strain evidence="2 3">PWU37</strain>
    </source>
</reference>
<keyword evidence="3" id="KW-1185">Reference proteome</keyword>
<name>A0AAP2D7Y5_9BACT</name>
<dbReference type="Proteomes" id="UP001319180">
    <property type="component" value="Unassembled WGS sequence"/>
</dbReference>
<sequence>MFLFVGSFRLAAQQPVSTQDTSRLFISKTTDFTITGDGRAAAWNKTEWVTLPVQEVSGEPPLTRIKALYSDKGLYFLFDCVDQKLSTTYDKDFQPLFRQDAIEVFLWPDTSQVIYFEYELSPLNYEWPLLMVHLNGRSGGWAPMHYTGEKKVQHATSVEGGTKKSMATVTRWRGEFFIPYRVLHPLMGKPPQAGTQWRGNFYRLDYDQGYTTWTWKKTGPSFHTYQKFGTLVFR</sequence>
<feature type="domain" description="Carbohydrate-binding" evidence="1">
    <location>
        <begin position="36"/>
        <end position="119"/>
    </location>
</feature>
<dbReference type="RefSeq" id="WP_254089238.1">
    <property type="nucleotide sequence ID" value="NZ_JAHESC010000005.1"/>
</dbReference>
<dbReference type="GO" id="GO:0016052">
    <property type="term" value="P:carbohydrate catabolic process"/>
    <property type="evidence" value="ECO:0007669"/>
    <property type="project" value="InterPro"/>
</dbReference>
<dbReference type="GO" id="GO:0004553">
    <property type="term" value="F:hydrolase activity, hydrolyzing O-glycosyl compounds"/>
    <property type="evidence" value="ECO:0007669"/>
    <property type="project" value="InterPro"/>
</dbReference>
<accession>A0AAP2D7Y5</accession>
<evidence type="ECO:0000313" key="2">
    <source>
        <dbReference type="EMBL" id="MBT1685990.1"/>
    </source>
</evidence>
<organism evidence="2 3">
    <name type="scientific">Dawidia soli</name>
    <dbReference type="NCBI Taxonomy" id="2782352"/>
    <lineage>
        <taxon>Bacteria</taxon>
        <taxon>Pseudomonadati</taxon>
        <taxon>Bacteroidota</taxon>
        <taxon>Cytophagia</taxon>
        <taxon>Cytophagales</taxon>
        <taxon>Chryseotaleaceae</taxon>
        <taxon>Dawidia</taxon>
    </lineage>
</organism>
<dbReference type="GO" id="GO:0030246">
    <property type="term" value="F:carbohydrate binding"/>
    <property type="evidence" value="ECO:0007669"/>
    <property type="project" value="InterPro"/>
</dbReference>
<protein>
    <submittedName>
        <fullName evidence="2">Carbohydrate-binding family 9-like protein</fullName>
    </submittedName>
</protein>
<dbReference type="EMBL" id="JAHESC010000005">
    <property type="protein sequence ID" value="MBT1685990.1"/>
    <property type="molecule type" value="Genomic_DNA"/>
</dbReference>
<dbReference type="SUPFAM" id="SSF49344">
    <property type="entry name" value="CBD9-like"/>
    <property type="match status" value="1"/>
</dbReference>
<dbReference type="Gene3D" id="2.60.40.1190">
    <property type="match status" value="1"/>
</dbReference>
<dbReference type="AlphaFoldDB" id="A0AAP2D7Y5"/>
<dbReference type="InterPro" id="IPR010502">
    <property type="entry name" value="Carb-bd_dom_fam9"/>
</dbReference>
<evidence type="ECO:0000313" key="3">
    <source>
        <dbReference type="Proteomes" id="UP001319180"/>
    </source>
</evidence>
<comment type="caution">
    <text evidence="2">The sequence shown here is derived from an EMBL/GenBank/DDBJ whole genome shotgun (WGS) entry which is preliminary data.</text>
</comment>
<dbReference type="CDD" id="cd09620">
    <property type="entry name" value="CBM9_like_3"/>
    <property type="match status" value="1"/>
</dbReference>